<feature type="compositionally biased region" description="Basic residues" evidence="1">
    <location>
        <begin position="17"/>
        <end position="29"/>
    </location>
</feature>
<evidence type="ECO:0000313" key="3">
    <source>
        <dbReference type="RefSeq" id="XP_006816203.1"/>
    </source>
</evidence>
<evidence type="ECO:0000313" key="2">
    <source>
        <dbReference type="Proteomes" id="UP000694865"/>
    </source>
</evidence>
<feature type="region of interest" description="Disordered" evidence="1">
    <location>
        <begin position="1"/>
        <end position="57"/>
    </location>
</feature>
<proteinExistence type="predicted"/>
<dbReference type="GeneID" id="102807355"/>
<reference evidence="3" key="1">
    <citation type="submission" date="2025-08" db="UniProtKB">
        <authorList>
            <consortium name="RefSeq"/>
        </authorList>
    </citation>
    <scope>IDENTIFICATION</scope>
    <source>
        <tissue evidence="3">Testes</tissue>
    </source>
</reference>
<feature type="compositionally biased region" description="Basic and acidic residues" evidence="1">
    <location>
        <begin position="47"/>
        <end position="57"/>
    </location>
</feature>
<name>A0ABM0M862_SACKO</name>
<feature type="region of interest" description="Disordered" evidence="1">
    <location>
        <begin position="338"/>
        <end position="358"/>
    </location>
</feature>
<organism evidence="2 3">
    <name type="scientific">Saccoglossus kowalevskii</name>
    <name type="common">Acorn worm</name>
    <dbReference type="NCBI Taxonomy" id="10224"/>
    <lineage>
        <taxon>Eukaryota</taxon>
        <taxon>Metazoa</taxon>
        <taxon>Hemichordata</taxon>
        <taxon>Enteropneusta</taxon>
        <taxon>Harrimaniidae</taxon>
        <taxon>Saccoglossus</taxon>
    </lineage>
</organism>
<sequence>MADKEGRVSNGGAAAPARKKRQGKRKKRGKTDPVGGQSKEISTSLDNDLHKESLYSKAHGEGDAANLVSPKVSLESVQPLITVTGTTEIKEHGNNHHPVEEVGAGGLVTMGTNATDEEKDKGIVEKNVMKIENNTSIDEVSSVDDVAMVTTNGCDVRAVSDAQQVRCGHDDQVVPVVVEVPPTPDEVSEDIPSDGITDLHSQPLDMVSPVIKDTSDLEDPMNLMCATDKLLEEAGIRQIVGDSMSPLPVHLQDRIAAFPVSPLSADLLEEAGVLTENTSAETMLATPKARKCMMDIEAENKWSKTTLLFESEQSNMAREGVIFDGSIEVEVMPNTEYTESAMKSTPPEVAMPTDSEKT</sequence>
<accession>A0ABM0M862</accession>
<dbReference type="Proteomes" id="UP000694865">
    <property type="component" value="Unplaced"/>
</dbReference>
<dbReference type="RefSeq" id="XP_006816203.1">
    <property type="nucleotide sequence ID" value="XM_006816140.1"/>
</dbReference>
<gene>
    <name evidence="3" type="primary">LOC102807355</name>
</gene>
<evidence type="ECO:0000256" key="1">
    <source>
        <dbReference type="SAM" id="MobiDB-lite"/>
    </source>
</evidence>
<protein>
    <submittedName>
        <fullName evidence="3">Uncharacterized protein LOC102807355 isoform X1</fullName>
    </submittedName>
</protein>
<keyword evidence="2" id="KW-1185">Reference proteome</keyword>